<dbReference type="PROSITE" id="PS50119">
    <property type="entry name" value="ZF_BBOX"/>
    <property type="match status" value="2"/>
</dbReference>
<evidence type="ECO:0000256" key="8">
    <source>
        <dbReference type="ARBA" id="ARBA00023242"/>
    </source>
</evidence>
<keyword evidence="12" id="KW-1185">Reference proteome</keyword>
<dbReference type="GO" id="GO:0008270">
    <property type="term" value="F:zinc ion binding"/>
    <property type="evidence" value="ECO:0007669"/>
    <property type="project" value="UniProtKB-KW"/>
</dbReference>
<evidence type="ECO:0000256" key="5">
    <source>
        <dbReference type="ARBA" id="ARBA00022833"/>
    </source>
</evidence>
<keyword evidence="6" id="KW-0805">Transcription regulation</keyword>
<evidence type="ECO:0000256" key="6">
    <source>
        <dbReference type="ARBA" id="ARBA00023015"/>
    </source>
</evidence>
<accession>S8CW49</accession>
<dbReference type="PANTHER" id="PTHR31832">
    <property type="entry name" value="B-BOX ZINC FINGER PROTEIN 22"/>
    <property type="match status" value="1"/>
</dbReference>
<comment type="caution">
    <text evidence="11">The sequence shown here is derived from an EMBL/GenBank/DDBJ whole genome shotgun (WGS) entry which is preliminary data.</text>
</comment>
<feature type="domain" description="B box-type" evidence="10">
    <location>
        <begin position="1"/>
        <end position="47"/>
    </location>
</feature>
<evidence type="ECO:0000256" key="7">
    <source>
        <dbReference type="ARBA" id="ARBA00023163"/>
    </source>
</evidence>
<evidence type="ECO:0000256" key="4">
    <source>
        <dbReference type="ARBA" id="ARBA00022771"/>
    </source>
</evidence>
<dbReference type="GO" id="GO:0005634">
    <property type="term" value="C:nucleus"/>
    <property type="evidence" value="ECO:0007669"/>
    <property type="project" value="UniProtKB-SubCell"/>
</dbReference>
<evidence type="ECO:0000256" key="2">
    <source>
        <dbReference type="ARBA" id="ARBA00022723"/>
    </source>
</evidence>
<dbReference type="GO" id="GO:0000976">
    <property type="term" value="F:transcription cis-regulatory region binding"/>
    <property type="evidence" value="ECO:0007669"/>
    <property type="project" value="UniProtKB-ARBA"/>
</dbReference>
<proteinExistence type="predicted"/>
<dbReference type="CDD" id="cd19821">
    <property type="entry name" value="Bbox1_BBX-like"/>
    <property type="match status" value="2"/>
</dbReference>
<dbReference type="Gene3D" id="3.30.160.60">
    <property type="entry name" value="Classic Zinc Finger"/>
    <property type="match status" value="1"/>
</dbReference>
<dbReference type="Proteomes" id="UP000015453">
    <property type="component" value="Unassembled WGS sequence"/>
</dbReference>
<evidence type="ECO:0000259" key="10">
    <source>
        <dbReference type="PROSITE" id="PS50119"/>
    </source>
</evidence>
<dbReference type="GO" id="GO:0009640">
    <property type="term" value="P:photomorphogenesis"/>
    <property type="evidence" value="ECO:0007669"/>
    <property type="project" value="TreeGrafter"/>
</dbReference>
<keyword evidence="2" id="KW-0479">Metal-binding</keyword>
<comment type="subcellular location">
    <subcellularLocation>
        <location evidence="1">Nucleus</location>
    </subcellularLocation>
</comment>
<dbReference type="Pfam" id="PF00643">
    <property type="entry name" value="zf-B_box"/>
    <property type="match status" value="2"/>
</dbReference>
<evidence type="ECO:0000256" key="9">
    <source>
        <dbReference type="PROSITE-ProRule" id="PRU00024"/>
    </source>
</evidence>
<evidence type="ECO:0000256" key="1">
    <source>
        <dbReference type="ARBA" id="ARBA00004123"/>
    </source>
</evidence>
<keyword evidence="5" id="KW-0862">Zinc</keyword>
<organism evidence="11 12">
    <name type="scientific">Genlisea aurea</name>
    <dbReference type="NCBI Taxonomy" id="192259"/>
    <lineage>
        <taxon>Eukaryota</taxon>
        <taxon>Viridiplantae</taxon>
        <taxon>Streptophyta</taxon>
        <taxon>Embryophyta</taxon>
        <taxon>Tracheophyta</taxon>
        <taxon>Spermatophyta</taxon>
        <taxon>Magnoliopsida</taxon>
        <taxon>eudicotyledons</taxon>
        <taxon>Gunneridae</taxon>
        <taxon>Pentapetalae</taxon>
        <taxon>asterids</taxon>
        <taxon>lamiids</taxon>
        <taxon>Lamiales</taxon>
        <taxon>Lentibulariaceae</taxon>
        <taxon>Genlisea</taxon>
    </lineage>
</organism>
<dbReference type="AlphaFoldDB" id="S8CW49"/>
<dbReference type="OrthoDB" id="153872at2759"/>
<reference evidence="11 12" key="1">
    <citation type="journal article" date="2013" name="BMC Genomics">
        <title>The miniature genome of a carnivorous plant Genlisea aurea contains a low number of genes and short non-coding sequences.</title>
        <authorList>
            <person name="Leushkin E.V."/>
            <person name="Sutormin R.A."/>
            <person name="Nabieva E.R."/>
            <person name="Penin A.A."/>
            <person name="Kondrashov A.S."/>
            <person name="Logacheva M.D."/>
        </authorList>
    </citation>
    <scope>NUCLEOTIDE SEQUENCE [LARGE SCALE GENOMIC DNA]</scope>
</reference>
<keyword evidence="8" id="KW-0539">Nucleus</keyword>
<sequence length="136" mass="15493">MKILCDVCDKHEASVLCVADEAALCPACDRRVHHANKLAEKHRRFSLHNPPAEKSPLCDICKEKRAFLFCQEDRAILCRDCDFQIHKSNELTRNHSRFILTGVKLSANSAVYPDPAIEQERTKPTAFRRAVAYLNT</sequence>
<evidence type="ECO:0000313" key="12">
    <source>
        <dbReference type="Proteomes" id="UP000015453"/>
    </source>
</evidence>
<keyword evidence="7" id="KW-0804">Transcription</keyword>
<feature type="domain" description="B box-type" evidence="10">
    <location>
        <begin position="53"/>
        <end position="100"/>
    </location>
</feature>
<dbReference type="InterPro" id="IPR051979">
    <property type="entry name" value="B-box_zinc_finger"/>
</dbReference>
<evidence type="ECO:0000313" key="11">
    <source>
        <dbReference type="EMBL" id="EPS71639.1"/>
    </source>
</evidence>
<dbReference type="FunFam" id="3.30.160.60:FF:000856">
    <property type="entry name" value="B-box zinc finger protein 21"/>
    <property type="match status" value="1"/>
</dbReference>
<protein>
    <recommendedName>
        <fullName evidence="10">B box-type domain-containing protein</fullName>
    </recommendedName>
</protein>
<dbReference type="PANTHER" id="PTHR31832:SF52">
    <property type="entry name" value="B-BOX ZINC FINGER PROTEIN 21"/>
    <property type="match status" value="1"/>
</dbReference>
<dbReference type="InterPro" id="IPR000315">
    <property type="entry name" value="Znf_B-box"/>
</dbReference>
<evidence type="ECO:0000256" key="3">
    <source>
        <dbReference type="ARBA" id="ARBA00022737"/>
    </source>
</evidence>
<keyword evidence="4 9" id="KW-0863">Zinc-finger</keyword>
<dbReference type="GO" id="GO:0006355">
    <property type="term" value="P:regulation of DNA-templated transcription"/>
    <property type="evidence" value="ECO:0007669"/>
    <property type="project" value="TreeGrafter"/>
</dbReference>
<dbReference type="EMBL" id="AUSU01001165">
    <property type="protein sequence ID" value="EPS71639.1"/>
    <property type="molecule type" value="Genomic_DNA"/>
</dbReference>
<dbReference type="SMART" id="SM00336">
    <property type="entry name" value="BBOX"/>
    <property type="match status" value="2"/>
</dbReference>
<name>S8CW49_9LAMI</name>
<keyword evidence="3" id="KW-0677">Repeat</keyword>
<gene>
    <name evidence="11" type="ORF">M569_03120</name>
</gene>
<dbReference type="InterPro" id="IPR049808">
    <property type="entry name" value="CONSTANS-like_Bbox1"/>
</dbReference>